<accession>A0A9W4UM14</accession>
<evidence type="ECO:0000256" key="1">
    <source>
        <dbReference type="ARBA" id="ARBA00004496"/>
    </source>
</evidence>
<proteinExistence type="predicted"/>
<dbReference type="Gene3D" id="1.10.8.10">
    <property type="entry name" value="DNA helicase RuvA subunit, C-terminal domain"/>
    <property type="match status" value="1"/>
</dbReference>
<feature type="compositionally biased region" description="Basic and acidic residues" evidence="4">
    <location>
        <begin position="179"/>
        <end position="207"/>
    </location>
</feature>
<keyword evidence="2" id="KW-0963">Cytoplasm</keyword>
<dbReference type="SUPFAM" id="SSF46934">
    <property type="entry name" value="UBA-like"/>
    <property type="match status" value="1"/>
</dbReference>
<dbReference type="SUPFAM" id="SSF54236">
    <property type="entry name" value="Ubiquitin-like"/>
    <property type="match status" value="1"/>
</dbReference>
<dbReference type="GO" id="GO:1903094">
    <property type="term" value="P:negative regulation of protein K48-linked deubiquitination"/>
    <property type="evidence" value="ECO:0007669"/>
    <property type="project" value="TreeGrafter"/>
</dbReference>
<gene>
    <name evidence="6" type="ORF">PDIGIT_LOCUS11295</name>
</gene>
<evidence type="ECO:0000256" key="4">
    <source>
        <dbReference type="SAM" id="MobiDB-lite"/>
    </source>
</evidence>
<dbReference type="InterPro" id="IPR015940">
    <property type="entry name" value="UBA"/>
</dbReference>
<name>A0A9W4UM14_9PLEO</name>
<dbReference type="PANTHER" id="PTHR46340">
    <property type="entry name" value="UBX DOMAIN-CONTAINING PROTEIN 1"/>
    <property type="match status" value="1"/>
</dbReference>
<organism evidence="6 7">
    <name type="scientific">Periconia digitata</name>
    <dbReference type="NCBI Taxonomy" id="1303443"/>
    <lineage>
        <taxon>Eukaryota</taxon>
        <taxon>Fungi</taxon>
        <taxon>Dikarya</taxon>
        <taxon>Ascomycota</taxon>
        <taxon>Pezizomycotina</taxon>
        <taxon>Dothideomycetes</taxon>
        <taxon>Pleosporomycetidae</taxon>
        <taxon>Pleosporales</taxon>
        <taxon>Massarineae</taxon>
        <taxon>Periconiaceae</taxon>
        <taxon>Periconia</taxon>
    </lineage>
</organism>
<comment type="subcellular location">
    <subcellularLocation>
        <location evidence="1">Cytoplasm</location>
    </subcellularLocation>
</comment>
<dbReference type="Proteomes" id="UP001152607">
    <property type="component" value="Unassembled WGS sequence"/>
</dbReference>
<feature type="compositionally biased region" description="Basic and acidic residues" evidence="4">
    <location>
        <begin position="137"/>
        <end position="171"/>
    </location>
</feature>
<dbReference type="GO" id="GO:0005634">
    <property type="term" value="C:nucleus"/>
    <property type="evidence" value="ECO:0007669"/>
    <property type="project" value="TreeGrafter"/>
</dbReference>
<dbReference type="Pfam" id="PF00789">
    <property type="entry name" value="UBX"/>
    <property type="match status" value="1"/>
</dbReference>
<feature type="domain" description="C2H2-type" evidence="5">
    <location>
        <begin position="119"/>
        <end position="141"/>
    </location>
</feature>
<dbReference type="InterPro" id="IPR029071">
    <property type="entry name" value="Ubiquitin-like_domsf"/>
</dbReference>
<dbReference type="AlphaFoldDB" id="A0A9W4UM14"/>
<dbReference type="GO" id="GO:0005737">
    <property type="term" value="C:cytoplasm"/>
    <property type="evidence" value="ECO:0007669"/>
    <property type="project" value="UniProtKB-SubCell"/>
</dbReference>
<evidence type="ECO:0000256" key="3">
    <source>
        <dbReference type="ARBA" id="ARBA00023054"/>
    </source>
</evidence>
<feature type="region of interest" description="Disordered" evidence="4">
    <location>
        <begin position="247"/>
        <end position="280"/>
    </location>
</feature>
<evidence type="ECO:0000313" key="7">
    <source>
        <dbReference type="Proteomes" id="UP001152607"/>
    </source>
</evidence>
<evidence type="ECO:0000256" key="2">
    <source>
        <dbReference type="ARBA" id="ARBA00022490"/>
    </source>
</evidence>
<dbReference type="InterPro" id="IPR057766">
    <property type="entry name" value="Znf-C2H2_OTU1-like_C"/>
</dbReference>
<dbReference type="GO" id="GO:0031397">
    <property type="term" value="P:negative regulation of protein ubiquitination"/>
    <property type="evidence" value="ECO:0007669"/>
    <property type="project" value="TreeGrafter"/>
</dbReference>
<comment type="caution">
    <text evidence="6">The sequence shown here is derived from an EMBL/GenBank/DDBJ whole genome shotgun (WGS) entry which is preliminary data.</text>
</comment>
<evidence type="ECO:0000259" key="5">
    <source>
        <dbReference type="PROSITE" id="PS00028"/>
    </source>
</evidence>
<dbReference type="Pfam" id="PF22562">
    <property type="entry name" value="UBA_7"/>
    <property type="match status" value="1"/>
</dbReference>
<dbReference type="InterPro" id="IPR001012">
    <property type="entry name" value="UBX_dom"/>
</dbReference>
<protein>
    <recommendedName>
        <fullName evidence="5">C2H2-type domain-containing protein</fullName>
    </recommendedName>
</protein>
<dbReference type="PANTHER" id="PTHR46340:SF1">
    <property type="entry name" value="UBX DOMAIN-CONTAINING PROTEIN 1"/>
    <property type="match status" value="1"/>
</dbReference>
<dbReference type="GO" id="GO:0036435">
    <property type="term" value="F:K48-linked polyubiquitin modification-dependent protein binding"/>
    <property type="evidence" value="ECO:0007669"/>
    <property type="project" value="TreeGrafter"/>
</dbReference>
<dbReference type="OrthoDB" id="10254930at2759"/>
<dbReference type="Pfam" id="PF24560">
    <property type="entry name" value="zf-C2H2_OTU1_C"/>
    <property type="match status" value="1"/>
</dbReference>
<dbReference type="EMBL" id="CAOQHR010000008">
    <property type="protein sequence ID" value="CAI6338169.1"/>
    <property type="molecule type" value="Genomic_DNA"/>
</dbReference>
<dbReference type="InterPro" id="IPR013087">
    <property type="entry name" value="Znf_C2H2_type"/>
</dbReference>
<dbReference type="CDD" id="cd01767">
    <property type="entry name" value="UBX"/>
    <property type="match status" value="1"/>
</dbReference>
<keyword evidence="7" id="KW-1185">Reference proteome</keyword>
<feature type="region of interest" description="Disordered" evidence="4">
    <location>
        <begin position="137"/>
        <end position="207"/>
    </location>
</feature>
<dbReference type="PROSITE" id="PS00028">
    <property type="entry name" value="ZINC_FINGER_C2H2_1"/>
    <property type="match status" value="1"/>
</dbReference>
<keyword evidence="3" id="KW-0175">Coiled coil</keyword>
<dbReference type="GO" id="GO:0032435">
    <property type="term" value="P:negative regulation of proteasomal ubiquitin-dependent protein catabolic process"/>
    <property type="evidence" value="ECO:0007669"/>
    <property type="project" value="TreeGrafter"/>
</dbReference>
<dbReference type="InterPro" id="IPR009060">
    <property type="entry name" value="UBA-like_sf"/>
</dbReference>
<sequence length="355" mass="39437">MPESAAIQRFGASLFSPQPTLRKPSIILGPRIHSIPYHIPHTTITIMPTDLEQLLDMGFDNERATLASKATGSLQDAIDWLEKNQETPIDDLKAAQAQASTSDEPPALQAGEVAQSLVCNDCGKKFRSQAQAEWHASKTEHVDFSESTEEIKPLTEEEKKQRLEELKERLAAKRATQAEQEKEERKQNEKIRMKSTKESQDIKEELRKKEQLKEMQAKRKEKQEEAEARKRVLAKLEADKLERKRKVEAEKAARAGKAPPPVAEPAAATSSGPTTSKPASAYTEARLALQTPGGRVMKTFPVETTLFEVAHALEQDGLQVNTFTQNFPKKVYDKSDFGLSLKEAGMVPSAALIVG</sequence>
<reference evidence="6" key="1">
    <citation type="submission" date="2023-01" db="EMBL/GenBank/DDBJ databases">
        <authorList>
            <person name="Van Ghelder C."/>
            <person name="Rancurel C."/>
        </authorList>
    </citation>
    <scope>NUCLEOTIDE SEQUENCE</scope>
    <source>
        <strain evidence="6">CNCM I-4278</strain>
    </source>
</reference>
<feature type="compositionally biased region" description="Polar residues" evidence="4">
    <location>
        <begin position="269"/>
        <end position="278"/>
    </location>
</feature>
<dbReference type="Gene3D" id="3.10.20.90">
    <property type="entry name" value="Phosphatidylinositol 3-kinase Catalytic Subunit, Chain A, domain 1"/>
    <property type="match status" value="1"/>
</dbReference>
<evidence type="ECO:0000313" key="6">
    <source>
        <dbReference type="EMBL" id="CAI6338169.1"/>
    </source>
</evidence>